<accession>A0A3E0EMN5</accession>
<proteinExistence type="predicted"/>
<keyword evidence="3" id="KW-1185">Reference proteome</keyword>
<dbReference type="OrthoDB" id="1440611at2"/>
<evidence type="ECO:0000313" key="2">
    <source>
        <dbReference type="EMBL" id="REG98589.1"/>
    </source>
</evidence>
<evidence type="ECO:0000256" key="1">
    <source>
        <dbReference type="SAM" id="SignalP"/>
    </source>
</evidence>
<evidence type="ECO:0000313" key="3">
    <source>
        <dbReference type="Proteomes" id="UP000257136"/>
    </source>
</evidence>
<dbReference type="RefSeq" id="WP_147298230.1">
    <property type="nucleotide sequence ID" value="NZ_QUNI01000006.1"/>
</dbReference>
<feature type="signal peptide" evidence="1">
    <location>
        <begin position="1"/>
        <end position="21"/>
    </location>
</feature>
<dbReference type="Proteomes" id="UP000257136">
    <property type="component" value="Unassembled WGS sequence"/>
</dbReference>
<protein>
    <submittedName>
        <fullName evidence="2">Uncharacterized protein</fullName>
    </submittedName>
</protein>
<gene>
    <name evidence="2" type="ORF">C8P67_106196</name>
</gene>
<feature type="chain" id="PRO_5017613259" evidence="1">
    <location>
        <begin position="22"/>
        <end position="147"/>
    </location>
</feature>
<dbReference type="EMBL" id="QUNI01000006">
    <property type="protein sequence ID" value="REG98589.1"/>
    <property type="molecule type" value="Genomic_DNA"/>
</dbReference>
<comment type="caution">
    <text evidence="2">The sequence shown here is derived from an EMBL/GenBank/DDBJ whole genome shotgun (WGS) entry which is preliminary data.</text>
</comment>
<organism evidence="2 3">
    <name type="scientific">Flavobacterium aquicola</name>
    <dbReference type="NCBI Taxonomy" id="1682742"/>
    <lineage>
        <taxon>Bacteria</taxon>
        <taxon>Pseudomonadati</taxon>
        <taxon>Bacteroidota</taxon>
        <taxon>Flavobacteriia</taxon>
        <taxon>Flavobacteriales</taxon>
        <taxon>Flavobacteriaceae</taxon>
        <taxon>Flavobacterium</taxon>
    </lineage>
</organism>
<reference evidence="2 3" key="1">
    <citation type="submission" date="2018-08" db="EMBL/GenBank/DDBJ databases">
        <title>Genomic Encyclopedia of Archaeal and Bacterial Type Strains, Phase II (KMG-II): from individual species to whole genera.</title>
        <authorList>
            <person name="Goeker M."/>
        </authorList>
    </citation>
    <scope>NUCLEOTIDE SEQUENCE [LARGE SCALE GENOMIC DNA]</scope>
    <source>
        <strain evidence="2 3">DSM 100880</strain>
    </source>
</reference>
<keyword evidence="1" id="KW-0732">Signal</keyword>
<dbReference type="PROSITE" id="PS51257">
    <property type="entry name" value="PROKAR_LIPOPROTEIN"/>
    <property type="match status" value="1"/>
</dbReference>
<name>A0A3E0EMN5_9FLAO</name>
<dbReference type="AlphaFoldDB" id="A0A3E0EMN5"/>
<sequence>MKKIKLILFFLAIISIISCQNKEDKIAKKVTTVKPVSEKHTETGAKVSLNKGQLWKANPETTAGINALQKIILESSQEESASILKEKLNSEFTLIFKKCTMKGEAHNQLHNYLIPLKQKIDSLEDSNKAEFRKEILAYLDEYSLFFI</sequence>